<proteinExistence type="predicted"/>
<dbReference type="NCBIfam" id="NF038050">
    <property type="entry name" value="NrtS"/>
    <property type="match status" value="1"/>
</dbReference>
<organism evidence="2 3">
    <name type="scientific">Shimia abyssi</name>
    <dbReference type="NCBI Taxonomy" id="1662395"/>
    <lineage>
        <taxon>Bacteria</taxon>
        <taxon>Pseudomonadati</taxon>
        <taxon>Pseudomonadota</taxon>
        <taxon>Alphaproteobacteria</taxon>
        <taxon>Rhodobacterales</taxon>
        <taxon>Roseobacteraceae</taxon>
    </lineage>
</organism>
<dbReference type="RefSeq" id="WP_207797048.1">
    <property type="nucleotide sequence ID" value="NZ_PYGJ01000005.1"/>
</dbReference>
<keyword evidence="1" id="KW-0472">Membrane</keyword>
<reference evidence="2 3" key="1">
    <citation type="submission" date="2018-03" db="EMBL/GenBank/DDBJ databases">
        <title>Genomic Encyclopedia of Archaeal and Bacterial Type Strains, Phase II (KMG-II): from individual species to whole genera.</title>
        <authorList>
            <person name="Goeker M."/>
        </authorList>
    </citation>
    <scope>NUCLEOTIDE SEQUENCE [LARGE SCALE GENOMIC DNA]</scope>
    <source>
        <strain evidence="2 3">DSM 100673</strain>
    </source>
</reference>
<evidence type="ECO:0000313" key="3">
    <source>
        <dbReference type="Proteomes" id="UP000240418"/>
    </source>
</evidence>
<comment type="caution">
    <text evidence="2">The sequence shown here is derived from an EMBL/GenBank/DDBJ whole genome shotgun (WGS) entry which is preliminary data.</text>
</comment>
<gene>
    <name evidence="2" type="ORF">CLV88_105168</name>
</gene>
<feature type="transmembrane region" description="Helical" evidence="1">
    <location>
        <begin position="26"/>
        <end position="43"/>
    </location>
</feature>
<dbReference type="EMBL" id="PYGJ01000005">
    <property type="protein sequence ID" value="PSL19745.1"/>
    <property type="molecule type" value="Genomic_DNA"/>
</dbReference>
<feature type="transmembrane region" description="Helical" evidence="1">
    <location>
        <begin position="55"/>
        <end position="78"/>
    </location>
</feature>
<protein>
    <recommendedName>
        <fullName evidence="4">Phosphoenolpyruvate protein kinase</fullName>
    </recommendedName>
</protein>
<evidence type="ECO:0000256" key="1">
    <source>
        <dbReference type="SAM" id="Phobius"/>
    </source>
</evidence>
<accession>A0A2P8FDE0</accession>
<keyword evidence="1" id="KW-1133">Transmembrane helix</keyword>
<keyword evidence="3" id="KW-1185">Reference proteome</keyword>
<dbReference type="AlphaFoldDB" id="A0A2P8FDE0"/>
<dbReference type="InterPro" id="IPR047700">
    <property type="entry name" value="NrtS-like"/>
</dbReference>
<sequence length="88" mass="9501">MPNTMDLTSKDGFFAIARRRSVVRRAASVAIVVGIVLGMLNHGDAVLTGSVTDIQIVKICLTFLVPYSVSTYSSVLAIRERDAQKTMG</sequence>
<keyword evidence="1" id="KW-0812">Transmembrane</keyword>
<evidence type="ECO:0000313" key="2">
    <source>
        <dbReference type="EMBL" id="PSL19745.1"/>
    </source>
</evidence>
<evidence type="ECO:0008006" key="4">
    <source>
        <dbReference type="Google" id="ProtNLM"/>
    </source>
</evidence>
<name>A0A2P8FDE0_9RHOB</name>
<dbReference type="Proteomes" id="UP000240418">
    <property type="component" value="Unassembled WGS sequence"/>
</dbReference>